<evidence type="ECO:0000313" key="3">
    <source>
        <dbReference type="Proteomes" id="UP000249396"/>
    </source>
</evidence>
<feature type="transmembrane region" description="Helical" evidence="1">
    <location>
        <begin position="345"/>
        <end position="363"/>
    </location>
</feature>
<accession>A0A2W4RVD0</accession>
<gene>
    <name evidence="2" type="ORF">DM484_01030</name>
</gene>
<evidence type="ECO:0000256" key="1">
    <source>
        <dbReference type="SAM" id="Phobius"/>
    </source>
</evidence>
<feature type="transmembrane region" description="Helical" evidence="1">
    <location>
        <begin position="94"/>
        <end position="111"/>
    </location>
</feature>
<feature type="transmembrane region" description="Helical" evidence="1">
    <location>
        <begin position="279"/>
        <end position="299"/>
    </location>
</feature>
<dbReference type="EMBL" id="QJPH01000090">
    <property type="protein sequence ID" value="PZN86196.1"/>
    <property type="molecule type" value="Genomic_DNA"/>
</dbReference>
<feature type="transmembrane region" description="Helical" evidence="1">
    <location>
        <begin position="149"/>
        <end position="179"/>
    </location>
</feature>
<feature type="transmembrane region" description="Helical" evidence="1">
    <location>
        <begin position="319"/>
        <end position="338"/>
    </location>
</feature>
<feature type="transmembrane region" description="Helical" evidence="1">
    <location>
        <begin position="225"/>
        <end position="241"/>
    </location>
</feature>
<organism evidence="2 3">
    <name type="scientific">Candidatus Methylumidiphilus alinenensis</name>
    <dbReference type="NCBI Taxonomy" id="2202197"/>
    <lineage>
        <taxon>Bacteria</taxon>
        <taxon>Pseudomonadati</taxon>
        <taxon>Pseudomonadota</taxon>
        <taxon>Gammaproteobacteria</taxon>
        <taxon>Methylococcales</taxon>
        <taxon>Candidatus Methylumidiphilus</taxon>
    </lineage>
</organism>
<sequence length="692" mass="76597">MGGFRNYSPVPLADMWDGYIGFFIRLSDGYGEWWWQANEHRLVLARALFWIDLKWFGGAGWFLTAVNYFLVGASVSLFWRILRDASATEKPVTGEILLGLLVTAWLFQWMQKDNLTWAYQIQFFLAQLLPLCALYWLHKSVVGIHAKRYFFIACSFGVASVGTMANGILVLPLMALYALIMRQGLVRIGLLATLSVVMIFLYFYNYFTPSYHSSPLQSFRENPSGVVQYVLLYLGSPFYYLSGEGKYSKLIAQAAALFLVGSSAWFAIQARRKPQESAFRLAVLFFILYIGGTALGTAGGRLIFGVDQALSSRYTTPALMAWSALLVLYAPSILAAINKARNTKYLLLLAVPGLLLSLLMIILQSRALQFHDDDLFERKIAALALELQIKDQIQVELIYPFIYPFVDELMPTAKMASARNLSIFGMYPFRDARGQLGTTVQASNLPACIGNLDTVEQIDGDARFVRVSGWVYSSIDKVQQQVVRFINRQNQVVGYALIGMPSLNVATAIDGKALLSGYRGYLLSDQVGGVLTQQAESQAGPSCRMQVNVPASLNSNGFDDELLGLEVVMADKCDGNIDSVNGETPSPATFPNSAKLRVSGWLAVSVDKATLPEAIYVVVTDAQGKRNYLRTHVKTRPDVGAYFKKPELSQSGFTTFGDISGLEGQYTLGLAMKEAGKIKLCPQFNIQATITK</sequence>
<feature type="transmembrane region" description="Helical" evidence="1">
    <location>
        <begin position="59"/>
        <end position="82"/>
    </location>
</feature>
<comment type="caution">
    <text evidence="2">The sequence shown here is derived from an EMBL/GenBank/DDBJ whole genome shotgun (WGS) entry which is preliminary data.</text>
</comment>
<keyword evidence="1" id="KW-1133">Transmembrane helix</keyword>
<dbReference type="AlphaFoldDB" id="A0A2W4RVD0"/>
<evidence type="ECO:0000313" key="2">
    <source>
        <dbReference type="EMBL" id="PZN86196.1"/>
    </source>
</evidence>
<proteinExistence type="predicted"/>
<protein>
    <submittedName>
        <fullName evidence="2">Uncharacterized protein</fullName>
    </submittedName>
</protein>
<feature type="transmembrane region" description="Helical" evidence="1">
    <location>
        <begin position="247"/>
        <end position="267"/>
    </location>
</feature>
<keyword evidence="1" id="KW-0812">Transmembrane</keyword>
<feature type="transmembrane region" description="Helical" evidence="1">
    <location>
        <begin position="117"/>
        <end position="137"/>
    </location>
</feature>
<reference evidence="2 3" key="1">
    <citation type="journal article" date="2018" name="Aquat. Microb. Ecol.">
        <title>Gammaproteobacterial methanotrophs dominate.</title>
        <authorList>
            <person name="Rissanen A.J."/>
            <person name="Saarenheimo J."/>
            <person name="Tiirola M."/>
            <person name="Peura S."/>
            <person name="Aalto S.L."/>
            <person name="Karvinen A."/>
            <person name="Nykanen H."/>
        </authorList>
    </citation>
    <scope>NUCLEOTIDE SEQUENCE [LARGE SCALE GENOMIC DNA]</scope>
    <source>
        <strain evidence="2">AMbin10</strain>
    </source>
</reference>
<name>A0A2W4RVD0_9GAMM</name>
<keyword evidence="1" id="KW-0472">Membrane</keyword>
<feature type="transmembrane region" description="Helical" evidence="1">
    <location>
        <begin position="185"/>
        <end position="204"/>
    </location>
</feature>
<dbReference type="Proteomes" id="UP000249396">
    <property type="component" value="Unassembled WGS sequence"/>
</dbReference>